<dbReference type="PANTHER" id="PTHR43384:SF11">
    <property type="entry name" value="SEPTUM SITE DETERMINING PROTEIN"/>
    <property type="match status" value="1"/>
</dbReference>
<name>A0A7Y9FE26_9CELL</name>
<comment type="caution">
    <text evidence="3">The sequence shown here is derived from an EMBL/GenBank/DDBJ whole genome shotgun (WGS) entry which is preliminary data.</text>
</comment>
<evidence type="ECO:0000313" key="2">
    <source>
        <dbReference type="EMBL" id="GIG31349.1"/>
    </source>
</evidence>
<dbReference type="RefSeq" id="WP_140458331.1">
    <property type="nucleotide sequence ID" value="NZ_BONN01000001.1"/>
</dbReference>
<dbReference type="AlphaFoldDB" id="A0A7Y9FE26"/>
<dbReference type="GO" id="GO:0009898">
    <property type="term" value="C:cytoplasmic side of plasma membrane"/>
    <property type="evidence" value="ECO:0007669"/>
    <property type="project" value="TreeGrafter"/>
</dbReference>
<evidence type="ECO:0000313" key="3">
    <source>
        <dbReference type="EMBL" id="NYD85643.1"/>
    </source>
</evidence>
<proteinExistence type="predicted"/>
<protein>
    <submittedName>
        <fullName evidence="3">Secretion/DNA translocation related CpaE-like protein</fullName>
    </submittedName>
</protein>
<evidence type="ECO:0000313" key="5">
    <source>
        <dbReference type="Proteomes" id="UP000618382"/>
    </source>
</evidence>
<dbReference type="Proteomes" id="UP000618382">
    <property type="component" value="Unassembled WGS sequence"/>
</dbReference>
<keyword evidence="5" id="KW-1185">Reference proteome</keyword>
<keyword evidence="1" id="KW-0812">Transmembrane</keyword>
<evidence type="ECO:0000313" key="4">
    <source>
        <dbReference type="Proteomes" id="UP000577956"/>
    </source>
</evidence>
<feature type="transmembrane region" description="Helical" evidence="1">
    <location>
        <begin position="23"/>
        <end position="45"/>
    </location>
</feature>
<evidence type="ECO:0000256" key="1">
    <source>
        <dbReference type="SAM" id="Phobius"/>
    </source>
</evidence>
<dbReference type="InterPro" id="IPR050625">
    <property type="entry name" value="ParA/MinD_ATPase"/>
</dbReference>
<sequence>MQPGVEQWAAGPWGTGQPAPGRALVVGVVGAGGGVGASTFAALLARTLARSTATVLVDLDRGGAGVDVLLGLEDADGARWPDLRGAGGDVPGADVLALLPRWDACAVLSADRTRPEPVDPAVRVDVLHALACTAGAVVLDLDRTDVVDGQAPLPACDAVVVVARRDLRCVAGTLALRPQLDASGAQVGLVLRGPAPGGLGAADVATTTGVDVWTSGPADRAVAARAERTGPAGRGPAHRAALVVARRLGVGRW</sequence>
<dbReference type="SUPFAM" id="SSF52540">
    <property type="entry name" value="P-loop containing nucleoside triphosphate hydrolases"/>
    <property type="match status" value="1"/>
</dbReference>
<dbReference type="GO" id="GO:0005829">
    <property type="term" value="C:cytosol"/>
    <property type="evidence" value="ECO:0007669"/>
    <property type="project" value="TreeGrafter"/>
</dbReference>
<dbReference type="InterPro" id="IPR027417">
    <property type="entry name" value="P-loop_NTPase"/>
</dbReference>
<reference evidence="3 4" key="1">
    <citation type="submission" date="2020-07" db="EMBL/GenBank/DDBJ databases">
        <title>Sequencing the genomes of 1000 actinobacteria strains.</title>
        <authorList>
            <person name="Klenk H.-P."/>
        </authorList>
    </citation>
    <scope>NUCLEOTIDE SEQUENCE [LARGE SCALE GENOMIC DNA]</scope>
    <source>
        <strain evidence="3 4">DSM 24482</strain>
    </source>
</reference>
<dbReference type="InterPro" id="IPR022521">
    <property type="entry name" value="Rv3660c"/>
</dbReference>
<keyword evidence="1" id="KW-0472">Membrane</keyword>
<dbReference type="Proteomes" id="UP000577956">
    <property type="component" value="Unassembled WGS sequence"/>
</dbReference>
<dbReference type="GO" id="GO:0005524">
    <property type="term" value="F:ATP binding"/>
    <property type="evidence" value="ECO:0007669"/>
    <property type="project" value="TreeGrafter"/>
</dbReference>
<dbReference type="PANTHER" id="PTHR43384">
    <property type="entry name" value="SEPTUM SITE-DETERMINING PROTEIN MIND HOMOLOG, CHLOROPLASTIC-RELATED"/>
    <property type="match status" value="1"/>
</dbReference>
<gene>
    <name evidence="3" type="ORF">BKA21_001192</name>
    <name evidence="2" type="ORF">Col01nite_05080</name>
</gene>
<accession>A0A7Y9FE26</accession>
<dbReference type="GO" id="GO:0016887">
    <property type="term" value="F:ATP hydrolysis activity"/>
    <property type="evidence" value="ECO:0007669"/>
    <property type="project" value="TreeGrafter"/>
</dbReference>
<dbReference type="NCBIfam" id="TIGR03815">
    <property type="entry name" value="CpaE_hom_Actino"/>
    <property type="match status" value="1"/>
</dbReference>
<dbReference type="EMBL" id="JACCBK010000001">
    <property type="protein sequence ID" value="NYD85643.1"/>
    <property type="molecule type" value="Genomic_DNA"/>
</dbReference>
<reference evidence="2 5" key="2">
    <citation type="submission" date="2021-01" db="EMBL/GenBank/DDBJ databases">
        <title>Whole genome shotgun sequence of Cellulomonas oligotrophica NBRC 109435.</title>
        <authorList>
            <person name="Komaki H."/>
            <person name="Tamura T."/>
        </authorList>
    </citation>
    <scope>NUCLEOTIDE SEQUENCE [LARGE SCALE GENOMIC DNA]</scope>
    <source>
        <strain evidence="2 5">NBRC 109435</strain>
    </source>
</reference>
<dbReference type="GO" id="GO:0051782">
    <property type="term" value="P:negative regulation of cell division"/>
    <property type="evidence" value="ECO:0007669"/>
    <property type="project" value="TreeGrafter"/>
</dbReference>
<dbReference type="Gene3D" id="3.40.50.300">
    <property type="entry name" value="P-loop containing nucleotide triphosphate hydrolases"/>
    <property type="match status" value="1"/>
</dbReference>
<organism evidence="3 4">
    <name type="scientific">Cellulomonas oligotrophica</name>
    <dbReference type="NCBI Taxonomy" id="931536"/>
    <lineage>
        <taxon>Bacteria</taxon>
        <taxon>Bacillati</taxon>
        <taxon>Actinomycetota</taxon>
        <taxon>Actinomycetes</taxon>
        <taxon>Micrococcales</taxon>
        <taxon>Cellulomonadaceae</taxon>
        <taxon>Cellulomonas</taxon>
    </lineage>
</organism>
<dbReference type="EMBL" id="BONN01000001">
    <property type="protein sequence ID" value="GIG31349.1"/>
    <property type="molecule type" value="Genomic_DNA"/>
</dbReference>
<keyword evidence="1" id="KW-1133">Transmembrane helix</keyword>